<feature type="region of interest" description="Disordered" evidence="3">
    <location>
        <begin position="1"/>
        <end position="21"/>
    </location>
</feature>
<organism evidence="4 5">
    <name type="scientific">Ranatra chinensis</name>
    <dbReference type="NCBI Taxonomy" id="642074"/>
    <lineage>
        <taxon>Eukaryota</taxon>
        <taxon>Metazoa</taxon>
        <taxon>Ecdysozoa</taxon>
        <taxon>Arthropoda</taxon>
        <taxon>Hexapoda</taxon>
        <taxon>Insecta</taxon>
        <taxon>Pterygota</taxon>
        <taxon>Neoptera</taxon>
        <taxon>Paraneoptera</taxon>
        <taxon>Hemiptera</taxon>
        <taxon>Heteroptera</taxon>
        <taxon>Panheteroptera</taxon>
        <taxon>Nepomorpha</taxon>
        <taxon>Nepidae</taxon>
        <taxon>Ranatrinae</taxon>
        <taxon>Ranatra</taxon>
    </lineage>
</organism>
<dbReference type="PRINTS" id="PR00947">
    <property type="entry name" value="CUTICLE"/>
</dbReference>
<proteinExistence type="predicted"/>
<dbReference type="PROSITE" id="PS51155">
    <property type="entry name" value="CHIT_BIND_RR_2"/>
    <property type="match status" value="1"/>
</dbReference>
<feature type="non-terminal residue" evidence="4">
    <location>
        <position position="1"/>
    </location>
</feature>
<dbReference type="PANTHER" id="PTHR10380:SF173">
    <property type="entry name" value="CUTICULAR PROTEIN 47EF, ISOFORM C-RELATED"/>
    <property type="match status" value="1"/>
</dbReference>
<evidence type="ECO:0000313" key="5">
    <source>
        <dbReference type="Proteomes" id="UP001558652"/>
    </source>
</evidence>
<reference evidence="4 5" key="1">
    <citation type="submission" date="2024-07" db="EMBL/GenBank/DDBJ databases">
        <title>Chromosome-level genome assembly of the water stick insect Ranatra chinensis (Heteroptera: Nepidae).</title>
        <authorList>
            <person name="Liu X."/>
        </authorList>
    </citation>
    <scope>NUCLEOTIDE SEQUENCE [LARGE SCALE GENOMIC DNA]</scope>
    <source>
        <strain evidence="4">Cailab_2021Rc</strain>
        <tissue evidence="4">Muscle</tissue>
    </source>
</reference>
<evidence type="ECO:0000256" key="1">
    <source>
        <dbReference type="ARBA" id="ARBA00022460"/>
    </source>
</evidence>
<evidence type="ECO:0000256" key="2">
    <source>
        <dbReference type="PROSITE-ProRule" id="PRU00497"/>
    </source>
</evidence>
<evidence type="ECO:0000256" key="3">
    <source>
        <dbReference type="SAM" id="MobiDB-lite"/>
    </source>
</evidence>
<dbReference type="InterPro" id="IPR000618">
    <property type="entry name" value="Insect_cuticle"/>
</dbReference>
<dbReference type="GO" id="GO:0042302">
    <property type="term" value="F:structural constituent of cuticle"/>
    <property type="evidence" value="ECO:0007669"/>
    <property type="project" value="UniProtKB-UniRule"/>
</dbReference>
<keyword evidence="5" id="KW-1185">Reference proteome</keyword>
<keyword evidence="1 2" id="KW-0193">Cuticle</keyword>
<dbReference type="InterPro" id="IPR050468">
    <property type="entry name" value="Cuticle_Struct_Prot"/>
</dbReference>
<name>A0ABD0YRJ4_9HEMI</name>
<evidence type="ECO:0000313" key="4">
    <source>
        <dbReference type="EMBL" id="KAL1138381.1"/>
    </source>
</evidence>
<dbReference type="Pfam" id="PF00379">
    <property type="entry name" value="Chitin_bind_4"/>
    <property type="match status" value="1"/>
</dbReference>
<dbReference type="AlphaFoldDB" id="A0ABD0YRJ4"/>
<accession>A0ABD0YRJ4</accession>
<sequence>LGAEFYPNRPNYPQPKDKPLPIPILRQSTDFNFDGNFNYDFETQNGINTRASGVLKNKGTKEEAQVMEGSYRYTAPDGTPIEATWVADEGGFRIQGVHLPTPPPIPEAIVRALAYIRSLPPAKLDQPV</sequence>
<evidence type="ECO:0008006" key="6">
    <source>
        <dbReference type="Google" id="ProtNLM"/>
    </source>
</evidence>
<comment type="caution">
    <text evidence="4">The sequence shown here is derived from an EMBL/GenBank/DDBJ whole genome shotgun (WGS) entry which is preliminary data.</text>
</comment>
<protein>
    <recommendedName>
        <fullName evidence="6">Endocuticle structural glycoprotein SgAbd-2</fullName>
    </recommendedName>
</protein>
<dbReference type="PANTHER" id="PTHR10380">
    <property type="entry name" value="CUTICLE PROTEIN"/>
    <property type="match status" value="1"/>
</dbReference>
<gene>
    <name evidence="4" type="ORF">AAG570_008445</name>
</gene>
<dbReference type="EMBL" id="JBFDAA010000003">
    <property type="protein sequence ID" value="KAL1138381.1"/>
    <property type="molecule type" value="Genomic_DNA"/>
</dbReference>
<dbReference type="Proteomes" id="UP001558652">
    <property type="component" value="Unassembled WGS sequence"/>
</dbReference>